<dbReference type="Proteomes" id="UP000516373">
    <property type="component" value="Chromosome"/>
</dbReference>
<name>A0A7G1NME3_9ACTN</name>
<accession>A0A7G1NME3</accession>
<protein>
    <submittedName>
        <fullName evidence="2">Uncharacterized protein</fullName>
    </submittedName>
</protein>
<reference evidence="2 3" key="1">
    <citation type="journal article" date="2014" name="Int. J. Syst. Evol. Microbiol.">
        <title>Complete genome sequence of Corynebacterium casei LMG S-19264T (=DSM 44701T), isolated from a smear-ripened cheese.</title>
        <authorList>
            <consortium name="US DOE Joint Genome Institute (JGI-PGF)"/>
            <person name="Walter F."/>
            <person name="Albersmeier A."/>
            <person name="Kalinowski J."/>
            <person name="Ruckert C."/>
        </authorList>
    </citation>
    <scope>NUCLEOTIDE SEQUENCE [LARGE SCALE GENOMIC DNA]</scope>
    <source>
        <strain evidence="2 3">JCM 4255</strain>
    </source>
</reference>
<dbReference type="EMBL" id="AP023439">
    <property type="protein sequence ID" value="BCL23741.1"/>
    <property type="molecule type" value="Genomic_DNA"/>
</dbReference>
<organism evidence="2 3">
    <name type="scientific">Streptomyces tuirus</name>
    <dbReference type="NCBI Taxonomy" id="68278"/>
    <lineage>
        <taxon>Bacteria</taxon>
        <taxon>Bacillati</taxon>
        <taxon>Actinomycetota</taxon>
        <taxon>Actinomycetes</taxon>
        <taxon>Kitasatosporales</taxon>
        <taxon>Streptomycetaceae</taxon>
        <taxon>Streptomyces</taxon>
    </lineage>
</organism>
<dbReference type="KEGG" id="stui:GCM10017668_55840"/>
<gene>
    <name evidence="2" type="ORF">GCM10017668_55840</name>
</gene>
<sequence length="63" mass="6029">MAGTAVLVAVTLPGTAGADDSGVRADRSARQRAGAAGAGGRAVSPGVVEAAPTRNGRARAATR</sequence>
<evidence type="ECO:0000256" key="1">
    <source>
        <dbReference type="SAM" id="MobiDB-lite"/>
    </source>
</evidence>
<dbReference type="RefSeq" id="WP_190903170.1">
    <property type="nucleotide sequence ID" value="NZ_AP023439.1"/>
</dbReference>
<evidence type="ECO:0000313" key="2">
    <source>
        <dbReference type="EMBL" id="BCL23741.1"/>
    </source>
</evidence>
<dbReference type="AlphaFoldDB" id="A0A7G1NME3"/>
<feature type="region of interest" description="Disordered" evidence="1">
    <location>
        <begin position="11"/>
        <end position="63"/>
    </location>
</feature>
<proteinExistence type="predicted"/>
<evidence type="ECO:0000313" key="3">
    <source>
        <dbReference type="Proteomes" id="UP000516373"/>
    </source>
</evidence>